<dbReference type="InterPro" id="IPR011010">
    <property type="entry name" value="DNA_brk_join_enz"/>
</dbReference>
<dbReference type="PROSITE" id="PS51898">
    <property type="entry name" value="TYR_RECOMBINASE"/>
    <property type="match status" value="1"/>
</dbReference>
<evidence type="ECO:0000256" key="4">
    <source>
        <dbReference type="ARBA" id="ARBA00023172"/>
    </source>
</evidence>
<evidence type="ECO:0000313" key="9">
    <source>
        <dbReference type="Proteomes" id="UP000198290"/>
    </source>
</evidence>
<dbReference type="Pfam" id="PF13356">
    <property type="entry name" value="Arm-DNA-bind_3"/>
    <property type="match status" value="1"/>
</dbReference>
<dbReference type="Proteomes" id="UP000198290">
    <property type="component" value="Chromosome"/>
</dbReference>
<proteinExistence type="inferred from homology"/>
<comment type="similarity">
    <text evidence="1">Belongs to the 'phage' integrase family.</text>
</comment>
<dbReference type="InterPro" id="IPR010998">
    <property type="entry name" value="Integrase_recombinase_N"/>
</dbReference>
<evidence type="ECO:0000259" key="6">
    <source>
        <dbReference type="PROSITE" id="PS51898"/>
    </source>
</evidence>
<dbReference type="EMBL" id="AP018823">
    <property type="protein sequence ID" value="BBF87092.1"/>
    <property type="molecule type" value="Genomic_DNA"/>
</dbReference>
<dbReference type="InterPro" id="IPR038488">
    <property type="entry name" value="Integrase_DNA-bd_sf"/>
</dbReference>
<accession>A0A3G9GMK1</accession>
<dbReference type="CDD" id="cd00801">
    <property type="entry name" value="INT_P4_C"/>
    <property type="match status" value="1"/>
</dbReference>
<dbReference type="InterPro" id="IPR013762">
    <property type="entry name" value="Integrase-like_cat_sf"/>
</dbReference>
<evidence type="ECO:0000259" key="7">
    <source>
        <dbReference type="PROSITE" id="PS51900"/>
    </source>
</evidence>
<organism evidence="8 9">
    <name type="scientific">Aquitalea magnusonii</name>
    <dbReference type="NCBI Taxonomy" id="332411"/>
    <lineage>
        <taxon>Bacteria</taxon>
        <taxon>Pseudomonadati</taxon>
        <taxon>Pseudomonadota</taxon>
        <taxon>Betaproteobacteria</taxon>
        <taxon>Neisseriales</taxon>
        <taxon>Chromobacteriaceae</taxon>
        <taxon>Aquitalea</taxon>
    </lineage>
</organism>
<dbReference type="InterPro" id="IPR002104">
    <property type="entry name" value="Integrase_catalytic"/>
</dbReference>
<evidence type="ECO:0000313" key="8">
    <source>
        <dbReference type="EMBL" id="BBF87092.1"/>
    </source>
</evidence>
<dbReference type="InterPro" id="IPR044068">
    <property type="entry name" value="CB"/>
</dbReference>
<dbReference type="RefSeq" id="WP_089085204.1">
    <property type="nucleotide sequence ID" value="NZ_AP018823.1"/>
</dbReference>
<dbReference type="SUPFAM" id="SSF56349">
    <property type="entry name" value="DNA breaking-rejoining enzymes"/>
    <property type="match status" value="1"/>
</dbReference>
<dbReference type="PROSITE" id="PS51900">
    <property type="entry name" value="CB"/>
    <property type="match status" value="1"/>
</dbReference>
<dbReference type="Pfam" id="PF00589">
    <property type="entry name" value="Phage_integrase"/>
    <property type="match status" value="1"/>
</dbReference>
<dbReference type="Gene3D" id="1.10.150.130">
    <property type="match status" value="1"/>
</dbReference>
<protein>
    <submittedName>
        <fullName evidence="8">Integrase</fullName>
    </submittedName>
</protein>
<evidence type="ECO:0000256" key="1">
    <source>
        <dbReference type="ARBA" id="ARBA00008857"/>
    </source>
</evidence>
<dbReference type="InterPro" id="IPR053876">
    <property type="entry name" value="Phage_int_M"/>
</dbReference>
<keyword evidence="3 5" id="KW-0238">DNA-binding</keyword>
<dbReference type="InterPro" id="IPR050808">
    <property type="entry name" value="Phage_Integrase"/>
</dbReference>
<dbReference type="GO" id="GO:0015074">
    <property type="term" value="P:DNA integration"/>
    <property type="evidence" value="ECO:0007669"/>
    <property type="project" value="UniProtKB-KW"/>
</dbReference>
<keyword evidence="4" id="KW-0233">DNA recombination</keyword>
<dbReference type="Gene3D" id="1.10.443.10">
    <property type="entry name" value="Intergrase catalytic core"/>
    <property type="match status" value="1"/>
</dbReference>
<reference evidence="8 9" key="2">
    <citation type="journal article" date="2017" name="Genome Announc.">
        <title>Draft genome sequence of Aquitalea magnusonii strain H3, a plant growth-promoting bacterium of duckweed Lemna minor.</title>
        <authorList>
            <person name="Ishizawa H."/>
            <person name="Kuroda M."/>
            <person name="Ike M."/>
        </authorList>
    </citation>
    <scope>NUCLEOTIDE SEQUENCE [LARGE SCALE GENOMIC DNA]</scope>
    <source>
        <strain evidence="8 9">H3</strain>
    </source>
</reference>
<evidence type="ECO:0000256" key="3">
    <source>
        <dbReference type="ARBA" id="ARBA00023125"/>
    </source>
</evidence>
<dbReference type="GO" id="GO:0006310">
    <property type="term" value="P:DNA recombination"/>
    <property type="evidence" value="ECO:0007669"/>
    <property type="project" value="UniProtKB-KW"/>
</dbReference>
<dbReference type="Pfam" id="PF22022">
    <property type="entry name" value="Phage_int_M"/>
    <property type="match status" value="1"/>
</dbReference>
<dbReference type="Gene3D" id="3.30.160.390">
    <property type="entry name" value="Integrase, DNA-binding domain"/>
    <property type="match status" value="1"/>
</dbReference>
<keyword evidence="9" id="KW-1185">Reference proteome</keyword>
<dbReference type="PANTHER" id="PTHR30629">
    <property type="entry name" value="PROPHAGE INTEGRASE"/>
    <property type="match status" value="1"/>
</dbReference>
<name>A0A3G9GMK1_9NEIS</name>
<evidence type="ECO:0000256" key="5">
    <source>
        <dbReference type="PROSITE-ProRule" id="PRU01248"/>
    </source>
</evidence>
<feature type="domain" description="Tyr recombinase" evidence="6">
    <location>
        <begin position="204"/>
        <end position="389"/>
    </location>
</feature>
<keyword evidence="2" id="KW-0229">DNA integration</keyword>
<sequence length="400" mass="45609">MPLTDAQIKAFRPSEDGKPVKLADGQGLFLMVMPNGSKYWRYHYRFAGKQKTLALGVYPDIPLKQARTKREDARRLLDQNTDPGLQKQVDKLNASASNATTFELIAREWHASASHEWSQDHADRVLASLETHIFPFLGELPISQIKPMQLLAVLQKVERAGKIDTALRLKQRCASIFDLAVRTERCDTNPVAPLSKTLRTQQSTPRKALHQDDLPDFLKRLASFDGNKQTALMMELALLTFTRVGELSQARWEEIDFEKALWTIPPEHRKLQEKFKNTAPPHLVPLSSSAIAVLRSMEEISGGREHVFPNRNDPRRPMSPETLRRALHSMGYKGKADVHGFRATASTILNEAGFNPDAIERQLSHVETNKVRAAYNRAEYIEERVKMMEWWAKFLESHSR</sequence>
<feature type="domain" description="Core-binding (CB)" evidence="7">
    <location>
        <begin position="100"/>
        <end position="181"/>
    </location>
</feature>
<reference evidence="9" key="1">
    <citation type="journal article" date="2017" name="Biotechnol. Biofuels">
        <title>Evaluation of environmental bacterial communities as a factor affecting the growth of duckweed Lemna minor.</title>
        <authorList>
            <person name="Ishizawa H."/>
            <person name="Kuroda M."/>
            <person name="Morikawa M."/>
            <person name="Ike M."/>
        </authorList>
    </citation>
    <scope>NUCLEOTIDE SEQUENCE [LARGE SCALE GENOMIC DNA]</scope>
    <source>
        <strain evidence="9">H3</strain>
    </source>
</reference>
<dbReference type="KEGG" id="amah:DLM_3505"/>
<dbReference type="GO" id="GO:0003677">
    <property type="term" value="F:DNA binding"/>
    <property type="evidence" value="ECO:0007669"/>
    <property type="project" value="UniProtKB-UniRule"/>
</dbReference>
<dbReference type="OrthoDB" id="9775880at2"/>
<reference evidence="9" key="3">
    <citation type="journal article" date="2017" name="Plant Physiol. Biochem.">
        <title>Differential oxidative and antioxidative response of duckweed Lemna minor toward plant growth promoting/inhibiting bacteria.</title>
        <authorList>
            <person name="Ishizawa H."/>
            <person name="Kuroda M."/>
            <person name="Morikawa M."/>
            <person name="Ike M."/>
        </authorList>
    </citation>
    <scope>NUCLEOTIDE SEQUENCE [LARGE SCALE GENOMIC DNA]</scope>
    <source>
        <strain evidence="9">H3</strain>
    </source>
</reference>
<dbReference type="InterPro" id="IPR025166">
    <property type="entry name" value="Integrase_DNA_bind_dom"/>
</dbReference>
<dbReference type="PANTHER" id="PTHR30629:SF2">
    <property type="entry name" value="PROPHAGE INTEGRASE INTS-RELATED"/>
    <property type="match status" value="1"/>
</dbReference>
<dbReference type="AlphaFoldDB" id="A0A3G9GMK1"/>
<evidence type="ECO:0000256" key="2">
    <source>
        <dbReference type="ARBA" id="ARBA00022908"/>
    </source>
</evidence>
<gene>
    <name evidence="8" type="ORF">DLM_3505</name>
</gene>